<dbReference type="Gene3D" id="3.90.550.10">
    <property type="entry name" value="Spore Coat Polysaccharide Biosynthesis Protein SpsA, Chain A"/>
    <property type="match status" value="1"/>
</dbReference>
<reference evidence="1" key="1">
    <citation type="journal article" date="2014" name="Front. Microbiol.">
        <title>High frequency of phylogenetically diverse reductive dehalogenase-homologous genes in deep subseafloor sedimentary metagenomes.</title>
        <authorList>
            <person name="Kawai M."/>
            <person name="Futagami T."/>
            <person name="Toyoda A."/>
            <person name="Takaki Y."/>
            <person name="Nishi S."/>
            <person name="Hori S."/>
            <person name="Arai W."/>
            <person name="Tsubouchi T."/>
            <person name="Morono Y."/>
            <person name="Uchiyama I."/>
            <person name="Ito T."/>
            <person name="Fujiyama A."/>
            <person name="Inagaki F."/>
            <person name="Takami H."/>
        </authorList>
    </citation>
    <scope>NUCLEOTIDE SEQUENCE</scope>
    <source>
        <strain evidence="1">Expedition CK06-06</strain>
    </source>
</reference>
<dbReference type="InterPro" id="IPR029044">
    <property type="entry name" value="Nucleotide-diphossugar_trans"/>
</dbReference>
<gene>
    <name evidence="1" type="ORF">S01H4_29635</name>
</gene>
<sequence length="245" mass="28619">GYTIDQAMLLCDQLIIAEGSQFVSFPNIPERSNDGTLDIMADKMRAYPNSIRLLDTIREHRNYRFNQAANFNRALGFCDIGDYFIKLDADEFYFDGFIGKMNDMMDEGEMDCLKANALAFAFSFKWSFNTHKRQIICKKTSGLHFVPTSRPVGYGPNIIKIDGINVHHYTFVKPRERVRMRMATSGMYRGMLKWFDANWDTMELGNGKPFNYIDKSYVFKRYDSGHPSVLDNHPWRYIEDIRREC</sequence>
<evidence type="ECO:0000313" key="1">
    <source>
        <dbReference type="EMBL" id="GAG81806.1"/>
    </source>
</evidence>
<organism evidence="1">
    <name type="scientific">marine sediment metagenome</name>
    <dbReference type="NCBI Taxonomy" id="412755"/>
    <lineage>
        <taxon>unclassified sequences</taxon>
        <taxon>metagenomes</taxon>
        <taxon>ecological metagenomes</taxon>
    </lineage>
</organism>
<accession>X1CC05</accession>
<evidence type="ECO:0008006" key="2">
    <source>
        <dbReference type="Google" id="ProtNLM"/>
    </source>
</evidence>
<proteinExistence type="predicted"/>
<dbReference type="EMBL" id="BART01015229">
    <property type="protein sequence ID" value="GAG81806.1"/>
    <property type="molecule type" value="Genomic_DNA"/>
</dbReference>
<dbReference type="AlphaFoldDB" id="X1CC05"/>
<feature type="non-terminal residue" evidence="1">
    <location>
        <position position="1"/>
    </location>
</feature>
<comment type="caution">
    <text evidence="1">The sequence shown here is derived from an EMBL/GenBank/DDBJ whole genome shotgun (WGS) entry which is preliminary data.</text>
</comment>
<protein>
    <recommendedName>
        <fullName evidence="2">Glycosyltransferase 2-like domain-containing protein</fullName>
    </recommendedName>
</protein>
<dbReference type="SUPFAM" id="SSF53448">
    <property type="entry name" value="Nucleotide-diphospho-sugar transferases"/>
    <property type="match status" value="1"/>
</dbReference>
<name>X1CC05_9ZZZZ</name>